<gene>
    <name evidence="2" type="ORF">DRW42_10945</name>
</gene>
<dbReference type="AlphaFoldDB" id="A0A366L305"/>
<keyword evidence="1" id="KW-0812">Transmembrane</keyword>
<feature type="transmembrane region" description="Helical" evidence="1">
    <location>
        <begin position="26"/>
        <end position="48"/>
    </location>
</feature>
<evidence type="ECO:0000313" key="2">
    <source>
        <dbReference type="EMBL" id="RBQ07694.1"/>
    </source>
</evidence>
<protein>
    <recommendedName>
        <fullName evidence="4">ABC transporter permease</fullName>
    </recommendedName>
</protein>
<evidence type="ECO:0000313" key="3">
    <source>
        <dbReference type="Proteomes" id="UP000252081"/>
    </source>
</evidence>
<proteinExistence type="predicted"/>
<dbReference type="GO" id="GO:0005886">
    <property type="term" value="C:plasma membrane"/>
    <property type="evidence" value="ECO:0007669"/>
    <property type="project" value="UniProtKB-SubCell"/>
</dbReference>
<feature type="transmembrane region" description="Helical" evidence="1">
    <location>
        <begin position="129"/>
        <end position="148"/>
    </location>
</feature>
<dbReference type="RefSeq" id="WP_113948867.1">
    <property type="nucleotide sequence ID" value="NZ_QNQU01000008.1"/>
</dbReference>
<reference evidence="2 3" key="1">
    <citation type="submission" date="2018-07" db="EMBL/GenBank/DDBJ databases">
        <title>A draft genome of a endophytic bacteria, a new species of Pedobacter.</title>
        <authorList>
            <person name="Zhang Z.D."/>
            <person name="Chen Z.J."/>
        </authorList>
    </citation>
    <scope>NUCLEOTIDE SEQUENCE [LARGE SCALE GENOMIC DNA]</scope>
    <source>
        <strain evidence="2 3">RS10</strain>
    </source>
</reference>
<feature type="transmembrane region" description="Helical" evidence="1">
    <location>
        <begin position="216"/>
        <end position="241"/>
    </location>
</feature>
<feature type="transmembrane region" description="Helical" evidence="1">
    <location>
        <begin position="182"/>
        <end position="204"/>
    </location>
</feature>
<keyword evidence="3" id="KW-1185">Reference proteome</keyword>
<comment type="caution">
    <text evidence="2">The sequence shown here is derived from an EMBL/GenBank/DDBJ whole genome shotgun (WGS) entry which is preliminary data.</text>
</comment>
<dbReference type="PANTHER" id="PTHR43471:SF1">
    <property type="entry name" value="ABC TRANSPORTER PERMEASE PROTEIN NOSY-RELATED"/>
    <property type="match status" value="1"/>
</dbReference>
<dbReference type="InterPro" id="IPR021913">
    <property type="entry name" value="DUF3526"/>
</dbReference>
<dbReference type="EMBL" id="QNQU01000008">
    <property type="protein sequence ID" value="RBQ07694.1"/>
    <property type="molecule type" value="Genomic_DNA"/>
</dbReference>
<dbReference type="Pfam" id="PF12679">
    <property type="entry name" value="ABC2_membrane_2"/>
    <property type="match status" value="1"/>
</dbReference>
<dbReference type="Pfam" id="PF12040">
    <property type="entry name" value="DUF3526"/>
    <property type="match status" value="1"/>
</dbReference>
<dbReference type="OrthoDB" id="184009at2"/>
<keyword evidence="1" id="KW-1133">Transmembrane helix</keyword>
<keyword evidence="1" id="KW-0472">Membrane</keyword>
<sequence>MDKKGFASRQMLIKKELLLNYRNKTVLISAITIWLLFIAATVCTILNYQTSHKQRLAANALFRQQWEHQQRNPHDAGHFGTYLFKPVNLLNVFDTGINDYTGNTYQIEAHIQHEMSDSEAENNDAAMRFGKLTFALILQLLIPLFLLFNTSTSITSEKESGTLKMLLAQGLSSRKLIWAKIWANYLLIVTIVLPAFILITIAVLCSTDSALLLPRFGWIMITFLLYFLLVTLAGTLISAISSHSGKALLTALCLWIFTGIIFPKAITGVANRSYPLMSRATFSDLVEQGYRKGIDGNDPYAVRGERYINSLLKKYHVDSTSALPFNVDGLTLQYNEDYRTMAFNHYFKSVEKSFDQQQQFLSIAGIFDPFVSTKRLAMALAGSDFYHHEHFFKQAQTYRNQLIRQLNMQLAMHGKAVKGEYIVGPKYFSQLKDFEYRLPALKQVLNLRITAFLSLLGWILILVLFLQFIASRYLALHYAAV</sequence>
<dbReference type="PANTHER" id="PTHR43471">
    <property type="entry name" value="ABC TRANSPORTER PERMEASE"/>
    <property type="match status" value="1"/>
</dbReference>
<name>A0A366L305_9SPHI</name>
<organism evidence="2 3">
    <name type="scientific">Pedobacter miscanthi</name>
    <dbReference type="NCBI Taxonomy" id="2259170"/>
    <lineage>
        <taxon>Bacteria</taxon>
        <taxon>Pseudomonadati</taxon>
        <taxon>Bacteroidota</taxon>
        <taxon>Sphingobacteriia</taxon>
        <taxon>Sphingobacteriales</taxon>
        <taxon>Sphingobacteriaceae</taxon>
        <taxon>Pedobacter</taxon>
    </lineage>
</organism>
<dbReference type="Proteomes" id="UP000252081">
    <property type="component" value="Unassembled WGS sequence"/>
</dbReference>
<evidence type="ECO:0008006" key="4">
    <source>
        <dbReference type="Google" id="ProtNLM"/>
    </source>
</evidence>
<accession>A0A366L305</accession>
<feature type="transmembrane region" description="Helical" evidence="1">
    <location>
        <begin position="247"/>
        <end position="270"/>
    </location>
</feature>
<dbReference type="GO" id="GO:0140359">
    <property type="term" value="F:ABC-type transporter activity"/>
    <property type="evidence" value="ECO:0007669"/>
    <property type="project" value="InterPro"/>
</dbReference>
<evidence type="ECO:0000256" key="1">
    <source>
        <dbReference type="SAM" id="Phobius"/>
    </source>
</evidence>
<feature type="transmembrane region" description="Helical" evidence="1">
    <location>
        <begin position="447"/>
        <end position="470"/>
    </location>
</feature>